<evidence type="ECO:0000256" key="1">
    <source>
        <dbReference type="SAM" id="MobiDB-lite"/>
    </source>
</evidence>
<name>A0ABQ4WSK1_9ASTR</name>
<protein>
    <submittedName>
        <fullName evidence="2">Uncharacterized protein</fullName>
    </submittedName>
</protein>
<gene>
    <name evidence="2" type="ORF">Tco_0629199</name>
</gene>
<dbReference type="EMBL" id="BQNB010008895">
    <property type="protein sequence ID" value="GJS55837.1"/>
    <property type="molecule type" value="Genomic_DNA"/>
</dbReference>
<evidence type="ECO:0000313" key="3">
    <source>
        <dbReference type="Proteomes" id="UP001151760"/>
    </source>
</evidence>
<reference evidence="2" key="1">
    <citation type="journal article" date="2022" name="Int. J. Mol. Sci.">
        <title>Draft Genome of Tanacetum Coccineum: Genomic Comparison of Closely Related Tanacetum-Family Plants.</title>
        <authorList>
            <person name="Yamashiro T."/>
            <person name="Shiraishi A."/>
            <person name="Nakayama K."/>
            <person name="Satake H."/>
        </authorList>
    </citation>
    <scope>NUCLEOTIDE SEQUENCE</scope>
</reference>
<sequence length="241" mass="27466">MTEKCIWFRLCGVEKVLTLPEFAVLLGLYEEDELNHRLFAIHFTRLEVDDKLFNHEAFWQKIGQPTSTNPRTSLIKEPLMRIVHKLLIGSLVHRAGSKERCQKRDMWMMSALEESQGINLAWVIAEHLCKHAPGLKDNSLICVDEGTYSLIQTEQEAPQPGQARRKSQEPRGLDSTDQSNFTYPAYEPPNIPPYPYPYVPYPHPYMHYPDTGSPSFGGDHYGVHGDSWHAGSIVPSSGYEI</sequence>
<organism evidence="2 3">
    <name type="scientific">Tanacetum coccineum</name>
    <dbReference type="NCBI Taxonomy" id="301880"/>
    <lineage>
        <taxon>Eukaryota</taxon>
        <taxon>Viridiplantae</taxon>
        <taxon>Streptophyta</taxon>
        <taxon>Embryophyta</taxon>
        <taxon>Tracheophyta</taxon>
        <taxon>Spermatophyta</taxon>
        <taxon>Magnoliopsida</taxon>
        <taxon>eudicotyledons</taxon>
        <taxon>Gunneridae</taxon>
        <taxon>Pentapetalae</taxon>
        <taxon>asterids</taxon>
        <taxon>campanulids</taxon>
        <taxon>Asterales</taxon>
        <taxon>Asteraceae</taxon>
        <taxon>Asteroideae</taxon>
        <taxon>Anthemideae</taxon>
        <taxon>Anthemidinae</taxon>
        <taxon>Tanacetum</taxon>
    </lineage>
</organism>
<keyword evidence="3" id="KW-1185">Reference proteome</keyword>
<comment type="caution">
    <text evidence="2">The sequence shown here is derived from an EMBL/GenBank/DDBJ whole genome shotgun (WGS) entry which is preliminary data.</text>
</comment>
<feature type="region of interest" description="Disordered" evidence="1">
    <location>
        <begin position="154"/>
        <end position="188"/>
    </location>
</feature>
<proteinExistence type="predicted"/>
<reference evidence="2" key="2">
    <citation type="submission" date="2022-01" db="EMBL/GenBank/DDBJ databases">
        <authorList>
            <person name="Yamashiro T."/>
            <person name="Shiraishi A."/>
            <person name="Satake H."/>
            <person name="Nakayama K."/>
        </authorList>
    </citation>
    <scope>NUCLEOTIDE SEQUENCE</scope>
</reference>
<evidence type="ECO:0000313" key="2">
    <source>
        <dbReference type="EMBL" id="GJS55837.1"/>
    </source>
</evidence>
<accession>A0ABQ4WSK1</accession>
<dbReference type="Proteomes" id="UP001151760">
    <property type="component" value="Unassembled WGS sequence"/>
</dbReference>